<dbReference type="Pfam" id="PF00069">
    <property type="entry name" value="Pkinase"/>
    <property type="match status" value="1"/>
</dbReference>
<dbReference type="MGI" id="MGI:1924735">
    <property type="gene designation" value="Stk31"/>
</dbReference>
<dbReference type="InterPro" id="IPR011009">
    <property type="entry name" value="Kinase-like_dom_sf"/>
</dbReference>
<dbReference type="FunFam" id="2.30.30.140:FF:000018">
    <property type="entry name" value="Serine/threonine-protein kinase 31"/>
    <property type="match status" value="1"/>
</dbReference>
<dbReference type="PROSITE" id="PS50304">
    <property type="entry name" value="TUDOR"/>
    <property type="match status" value="1"/>
</dbReference>
<name>E9PWQ6_MOUSE</name>
<dbReference type="InterPro" id="IPR052451">
    <property type="entry name" value="Ser/Thr_kinase-like"/>
</dbReference>
<evidence type="ECO:0000259" key="4">
    <source>
        <dbReference type="PROSITE" id="PS50304"/>
    </source>
</evidence>
<reference evidence="9" key="2">
    <citation type="journal article" date="2010" name="Cell">
        <title>A tissue-specific atlas of mouse protein phosphorylation and expression.</title>
        <authorList>
            <person name="Huttlin E.L."/>
            <person name="Jedrychowski M.P."/>
            <person name="Elias J.E."/>
            <person name="Goswami T."/>
            <person name="Rad R."/>
            <person name="Beausoleil S.A."/>
            <person name="Villen J."/>
            <person name="Haas W."/>
            <person name="Sowa M.E."/>
            <person name="Gygi S.P."/>
        </authorList>
    </citation>
    <scope>IDENTIFICATION BY MASS SPECTROMETRY [LARGE SCALE ANALYSIS]</scope>
</reference>
<dbReference type="Bgee" id="ENSMUSG00000023403">
    <property type="expression patterns" value="Expressed in spermatocyte and 27 other cell types or tissues"/>
</dbReference>
<dbReference type="SUPFAM" id="SSF50199">
    <property type="entry name" value="Staphylococcal nuclease"/>
    <property type="match status" value="1"/>
</dbReference>
<reference evidence="5" key="4">
    <citation type="submission" date="2025-08" db="UniProtKB">
        <authorList>
            <consortium name="Ensembl"/>
        </authorList>
    </citation>
    <scope>IDENTIFICATION</scope>
    <source>
        <strain evidence="5">C57BL/6J</strain>
    </source>
</reference>
<dbReference type="InterPro" id="IPR035437">
    <property type="entry name" value="SNase_OB-fold_sf"/>
</dbReference>
<dbReference type="GeneTree" id="ENSGT00390000007287"/>
<sequence>MWGQRLFAGTAVAQSVSFPGLVQMDEDTHYNKVEDVVGSHVEDAVTFWAQNVSKNKDIMKIGCSLSEVCPLANSVFGNLDPKKIYGGLFSEDKCWYRCKVLKTISDDKCLVRYIDYGNTEILNRSDIVEIPPELQFSSIAKKYRLWGLQIPSGQEVTQFDQGRTFLGSLIFEKEIKMRIKATYQDGTVIAQAEYGTVDIGEEVAKKGFAEKCRLTSGIDACEAKKPDPNQLALRSLKNPIPLWGRRSNQSTFSRPKGHFNGRLTLDVKYETSAGNHVTFPKESLAAGDFNLGSNVSLAKIKQDQKLIEENEKLKTEKEVLLENYKALELKVEQTAQELQQEKTATMDLTKHLESTLKTCVGTRLKNLAAKVELLKEIRHINISIRFGNDLSDAMQVLDEGSFTTLASLNELEKIWAEYNVAQEKIQTCLNENEGNILIAERNEVQQKLFVAVDVFILECTKREEFASIRSETEASLQHLVAWFQSSQKVFDLSLDEPLTSEDLIGNIDEILEKTESCVCKELELSLIEQGVIDKEIILSTYSQVLQKIHSEEKFIATLLSKYKDSVEFKKQMIDCLNKNPNVDYLLSIKKTLKGLKAQLRWKLVEKSNLEESDDHDGTEIEKIKQEITQLRNSVFQEIYHEREEYEKLNSLTQKWFPELPLLYPEIGLLKYMNSGGLLTMSLERDLLDTEPMKELSSKRPLVCSEVNGQPVLLKGYSVDVDTEGRVIQRAASYHRACGYAKEESGLLPLIFLFLCKSDPVAYLMVPYYPKANLSAVQASMPLTSEEALKVMKGVARGLHTLHSANIIHGSLHQNNVFALNREQGIVGDYDFTKSESQRASVNAMVGGLSLLSPELKTGKPPSASSDLYAYGCLFLWLSVQNQEFETNEDGIPKVDQFHLDDNVKSLLCSLIYFRSSMTAEQVLNAECFLLPKGKSVPIPEKEIECTQHSREDESKMESLDRYSEKTRNGEANP</sequence>
<feature type="domain" description="Protein kinase" evidence="3">
    <location>
        <begin position="666"/>
        <end position="973"/>
    </location>
</feature>
<dbReference type="PANTHER" id="PTHR48008:SF6">
    <property type="entry name" value="LEUCINE-RICH REPEAT RECEPTOR-LIKE PROTEIN KINASE IMK3-RELATED"/>
    <property type="match status" value="1"/>
</dbReference>
<proteinExistence type="evidence at protein level"/>
<dbReference type="SMART" id="SM00333">
    <property type="entry name" value="TUDOR"/>
    <property type="match status" value="1"/>
</dbReference>
<dbReference type="GO" id="GO:0004672">
    <property type="term" value="F:protein kinase activity"/>
    <property type="evidence" value="ECO:0007669"/>
    <property type="project" value="InterPro"/>
</dbReference>
<dbReference type="ProteomicsDB" id="345145"/>
<dbReference type="Proteomes" id="UP000000589">
    <property type="component" value="Chromosome 6"/>
</dbReference>
<feature type="domain" description="Tudor" evidence="4">
    <location>
        <begin position="78"/>
        <end position="137"/>
    </location>
</feature>
<dbReference type="InterPro" id="IPR000719">
    <property type="entry name" value="Prot_kinase_dom"/>
</dbReference>
<evidence type="ECO:0000256" key="2">
    <source>
        <dbReference type="SAM" id="MobiDB-lite"/>
    </source>
</evidence>
<keyword evidence="7" id="KW-1185">Reference proteome</keyword>
<dbReference type="SMART" id="SM00220">
    <property type="entry name" value="S_TKc"/>
    <property type="match status" value="1"/>
</dbReference>
<dbReference type="Gene3D" id="1.10.510.10">
    <property type="entry name" value="Transferase(Phosphotransferase) domain 1"/>
    <property type="match status" value="1"/>
</dbReference>
<dbReference type="Antibodypedia" id="12132">
    <property type="antibodies" value="240 antibodies from 29 providers"/>
</dbReference>
<dbReference type="Gene3D" id="2.30.30.140">
    <property type="match status" value="1"/>
</dbReference>
<evidence type="ECO:0000313" key="5">
    <source>
        <dbReference type="Ensembl" id="ENSMUSP00000132896.2"/>
    </source>
</evidence>
<dbReference type="ExpressionAtlas" id="E9PWQ6">
    <property type="expression patterns" value="baseline and differential"/>
</dbReference>
<dbReference type="Pfam" id="PF00567">
    <property type="entry name" value="TUDOR"/>
    <property type="match status" value="1"/>
</dbReference>
<keyword evidence="1" id="KW-0175">Coiled coil</keyword>
<dbReference type="PANTHER" id="PTHR48008">
    <property type="entry name" value="LEUCINE-RICH REPEAT RECEPTOR-LIKE PROTEIN KINASE IMK3-RELATED"/>
    <property type="match status" value="1"/>
</dbReference>
<evidence type="ECO:0000256" key="1">
    <source>
        <dbReference type="SAM" id="Coils"/>
    </source>
</evidence>
<keyword evidence="8" id="KW-1267">Proteomics identification</keyword>
<protein>
    <submittedName>
        <fullName evidence="5">Serine threonine kinase 31</fullName>
    </submittedName>
</protein>
<evidence type="ECO:0000259" key="3">
    <source>
        <dbReference type="PROSITE" id="PS50011"/>
    </source>
</evidence>
<reference evidence="5 7" key="3">
    <citation type="journal article" date="2011" name="PLoS Biol.">
        <title>Modernizing reference genome assemblies.</title>
        <authorList>
            <person name="Church D.M."/>
            <person name="Schneider V.A."/>
            <person name="Graves T."/>
            <person name="Auger K."/>
            <person name="Cunningham F."/>
            <person name="Bouk N."/>
            <person name="Chen H.C."/>
            <person name="Agarwala R."/>
            <person name="McLaren W.M."/>
            <person name="Ritchie G.R."/>
            <person name="Albracht D."/>
            <person name="Kremitzki M."/>
            <person name="Rock S."/>
            <person name="Kotkiewicz H."/>
            <person name="Kremitzki C."/>
            <person name="Wollam A."/>
            <person name="Trani L."/>
            <person name="Fulton L."/>
            <person name="Fulton R."/>
            <person name="Matthews L."/>
            <person name="Whitehead S."/>
            <person name="Chow W."/>
            <person name="Torrance J."/>
            <person name="Dunn M."/>
            <person name="Harden G."/>
            <person name="Threadgold G."/>
            <person name="Wood J."/>
            <person name="Collins J."/>
            <person name="Heath P."/>
            <person name="Griffiths G."/>
            <person name="Pelan S."/>
            <person name="Grafham D."/>
            <person name="Eichler E.E."/>
            <person name="Weinstock G."/>
            <person name="Mardis E.R."/>
            <person name="Wilson R.K."/>
            <person name="Howe K."/>
            <person name="Flicek P."/>
            <person name="Hubbard T."/>
        </authorList>
    </citation>
    <scope>NUCLEOTIDE SEQUENCE [LARGE SCALE GENOMIC DNA]</scope>
    <source>
        <strain evidence="5 7">C57BL/6J</strain>
    </source>
</reference>
<dbReference type="Gene3D" id="2.40.50.90">
    <property type="match status" value="1"/>
</dbReference>
<feature type="region of interest" description="Disordered" evidence="2">
    <location>
        <begin position="943"/>
        <end position="973"/>
    </location>
</feature>
<reference evidence="5 7" key="1">
    <citation type="journal article" date="2009" name="PLoS Biol.">
        <title>Lineage-specific biology revealed by a finished genome assembly of the mouse.</title>
        <authorList>
            <consortium name="Mouse Genome Sequencing Consortium"/>
            <person name="Church D.M."/>
            <person name="Goodstadt L."/>
            <person name="Hillier L.W."/>
            <person name="Zody M.C."/>
            <person name="Goldstein S."/>
            <person name="She X."/>
            <person name="Bult C.J."/>
            <person name="Agarwala R."/>
            <person name="Cherry J.L."/>
            <person name="DiCuccio M."/>
            <person name="Hlavina W."/>
            <person name="Kapustin Y."/>
            <person name="Meric P."/>
            <person name="Maglott D."/>
            <person name="Birtle Z."/>
            <person name="Marques A.C."/>
            <person name="Graves T."/>
            <person name="Zhou S."/>
            <person name="Teague B."/>
            <person name="Potamousis K."/>
            <person name="Churas C."/>
            <person name="Place M."/>
            <person name="Herschleb J."/>
            <person name="Runnheim R."/>
            <person name="Forrest D."/>
            <person name="Amos-Landgraf J."/>
            <person name="Schwartz D.C."/>
            <person name="Cheng Z."/>
            <person name="Lindblad-Toh K."/>
            <person name="Eichler E.E."/>
            <person name="Ponting C.P."/>
        </authorList>
    </citation>
    <scope>NUCLEOTIDE SEQUENCE [LARGE SCALE GENOMIC DNA]</scope>
    <source>
        <strain evidence="5 7">C57BL/6J</strain>
    </source>
</reference>
<dbReference type="VEuPathDB" id="HostDB:ENSMUSG00000023403"/>
<dbReference type="SUPFAM" id="SSF63748">
    <property type="entry name" value="Tudor/PWWP/MBT"/>
    <property type="match status" value="1"/>
</dbReference>
<dbReference type="AGR" id="MGI:1924735"/>
<evidence type="ECO:0000313" key="7">
    <source>
        <dbReference type="Proteomes" id="UP000000589"/>
    </source>
</evidence>
<dbReference type="SMR" id="E9PWQ6"/>
<dbReference type="GO" id="GO:0005524">
    <property type="term" value="F:ATP binding"/>
    <property type="evidence" value="ECO:0007669"/>
    <property type="project" value="InterPro"/>
</dbReference>
<organism evidence="5 7">
    <name type="scientific">Mus musculus</name>
    <name type="common">Mouse</name>
    <dbReference type="NCBI Taxonomy" id="10090"/>
    <lineage>
        <taxon>Eukaryota</taxon>
        <taxon>Metazoa</taxon>
        <taxon>Chordata</taxon>
        <taxon>Craniata</taxon>
        <taxon>Vertebrata</taxon>
        <taxon>Euteleostomi</taxon>
        <taxon>Mammalia</taxon>
        <taxon>Eutheria</taxon>
        <taxon>Euarchontoglires</taxon>
        <taxon>Glires</taxon>
        <taxon>Rodentia</taxon>
        <taxon>Myomorpha</taxon>
        <taxon>Muroidea</taxon>
        <taxon>Muridae</taxon>
        <taxon>Murinae</taxon>
        <taxon>Mus</taxon>
        <taxon>Mus</taxon>
    </lineage>
</organism>
<evidence type="ECO:0000313" key="6">
    <source>
        <dbReference type="MGI" id="MGI:1924735"/>
    </source>
</evidence>
<dbReference type="AlphaFoldDB" id="E9PWQ6"/>
<dbReference type="SUPFAM" id="SSF56112">
    <property type="entry name" value="Protein kinase-like (PK-like)"/>
    <property type="match status" value="1"/>
</dbReference>
<dbReference type="InterPro" id="IPR002999">
    <property type="entry name" value="Tudor"/>
</dbReference>
<evidence type="ECO:0007829" key="9">
    <source>
        <dbReference type="PubMed" id="21183079"/>
    </source>
</evidence>
<dbReference type="InterPro" id="IPR047383">
    <property type="entry name" value="Tudor_TDRD8"/>
</dbReference>
<dbReference type="PeptideAtlas" id="E9PWQ6"/>
<dbReference type="CDD" id="cd20430">
    <property type="entry name" value="Tudor_TDRD8"/>
    <property type="match status" value="1"/>
</dbReference>
<evidence type="ECO:0007829" key="8">
    <source>
        <dbReference type="ProteomicsDB" id="E9PWQ6"/>
    </source>
</evidence>
<dbReference type="FunFam" id="1.10.510.10:FF:000518">
    <property type="entry name" value="serine/threonine-protein kinase 31 isoform X1"/>
    <property type="match status" value="1"/>
</dbReference>
<gene>
    <name evidence="5 6" type="primary">Stk31</name>
</gene>
<dbReference type="HOGENOM" id="CLU_011956_0_0_1"/>
<dbReference type="Ensembl" id="ENSMUST00000172459.8">
    <property type="protein sequence ID" value="ENSMUSP00000132896.2"/>
    <property type="gene ID" value="ENSMUSG00000023403.15"/>
</dbReference>
<accession>E9PWQ6</accession>
<dbReference type="PROSITE" id="PS50011">
    <property type="entry name" value="PROTEIN_KINASE_DOM"/>
    <property type="match status" value="1"/>
</dbReference>
<feature type="coiled-coil region" evidence="1">
    <location>
        <begin position="303"/>
        <end position="344"/>
    </location>
</feature>
<reference evidence="5" key="5">
    <citation type="submission" date="2025-09" db="UniProtKB">
        <authorList>
            <consortium name="Ensembl"/>
        </authorList>
    </citation>
    <scope>IDENTIFICATION</scope>
    <source>
        <strain evidence="5">C57BL/6J</strain>
    </source>
</reference>